<evidence type="ECO:0000256" key="6">
    <source>
        <dbReference type="PROSITE-ProRule" id="PRU00169"/>
    </source>
</evidence>
<dbReference type="GO" id="GO:0003677">
    <property type="term" value="F:DNA binding"/>
    <property type="evidence" value="ECO:0007669"/>
    <property type="project" value="UniProtKB-KW"/>
</dbReference>
<keyword evidence="11" id="KW-1185">Reference proteome</keyword>
<dbReference type="PROSITE" id="PS50110">
    <property type="entry name" value="RESPONSE_REGULATORY"/>
    <property type="match status" value="1"/>
</dbReference>
<feature type="domain" description="Response regulatory" evidence="8">
    <location>
        <begin position="6"/>
        <end position="119"/>
    </location>
</feature>
<dbReference type="InterPro" id="IPR036388">
    <property type="entry name" value="WH-like_DNA-bd_sf"/>
</dbReference>
<keyword evidence="4 7" id="KW-0238">DNA-binding</keyword>
<dbReference type="CDD" id="cd17574">
    <property type="entry name" value="REC_OmpR"/>
    <property type="match status" value="1"/>
</dbReference>
<dbReference type="PANTHER" id="PTHR48111:SF1">
    <property type="entry name" value="TWO-COMPONENT RESPONSE REGULATOR ORR33"/>
    <property type="match status" value="1"/>
</dbReference>
<dbReference type="Pfam" id="PF00072">
    <property type="entry name" value="Response_reg"/>
    <property type="match status" value="1"/>
</dbReference>
<dbReference type="InterPro" id="IPR039420">
    <property type="entry name" value="WalR-like"/>
</dbReference>
<gene>
    <name evidence="10" type="primary">mtrA</name>
    <name evidence="10" type="ORF">Hgul01_01350</name>
</gene>
<keyword evidence="5" id="KW-0804">Transcription</keyword>
<evidence type="ECO:0000256" key="4">
    <source>
        <dbReference type="ARBA" id="ARBA00023125"/>
    </source>
</evidence>
<evidence type="ECO:0000256" key="2">
    <source>
        <dbReference type="ARBA" id="ARBA00023012"/>
    </source>
</evidence>
<feature type="domain" description="OmpR/PhoB-type" evidence="9">
    <location>
        <begin position="129"/>
        <end position="230"/>
    </location>
</feature>
<dbReference type="InterPro" id="IPR011006">
    <property type="entry name" value="CheY-like_superfamily"/>
</dbReference>
<dbReference type="Pfam" id="PF00486">
    <property type="entry name" value="Trans_reg_C"/>
    <property type="match status" value="1"/>
</dbReference>
<dbReference type="PANTHER" id="PTHR48111">
    <property type="entry name" value="REGULATOR OF RPOS"/>
    <property type="match status" value="1"/>
</dbReference>
<evidence type="ECO:0000313" key="11">
    <source>
        <dbReference type="Proteomes" id="UP001428290"/>
    </source>
</evidence>
<proteinExistence type="predicted"/>
<keyword evidence="3" id="KW-0805">Transcription regulation</keyword>
<dbReference type="InterPro" id="IPR016032">
    <property type="entry name" value="Sig_transdc_resp-reg_C-effctor"/>
</dbReference>
<evidence type="ECO:0000256" key="7">
    <source>
        <dbReference type="PROSITE-ProRule" id="PRU01091"/>
    </source>
</evidence>
<evidence type="ECO:0000256" key="3">
    <source>
        <dbReference type="ARBA" id="ARBA00023015"/>
    </source>
</evidence>
<keyword evidence="1 6" id="KW-0597">Phosphoprotein</keyword>
<comment type="caution">
    <text evidence="10">The sequence shown here is derived from an EMBL/GenBank/DDBJ whole genome shotgun (WGS) entry which is preliminary data.</text>
</comment>
<sequence>MPARWRILVVDDDTIIRRTLVSNLLNDGFEVMAAESGQSALTMVESSWPDLAILDLMMPGMTGFELSDRLRRYVEIPVIMLTSISDEATTVRGLEQHADDYMTKPYRYPELRARVNKLLTKSYEGGLHPGELVVIDEDLSVNFGQHILLRKGEAIPLEPIELRVLYLLLQTPTVAVATTTLLRKAWGLGEEGDQSSLWVRIRSLRTKLEDNPSKPIYLKTVRGVGYVFDVQPRRGL</sequence>
<reference evidence="10 11" key="1">
    <citation type="submission" date="2024-02" db="EMBL/GenBank/DDBJ databases">
        <title>Herpetosiphon gulosus NBRC 112829.</title>
        <authorList>
            <person name="Ichikawa N."/>
            <person name="Katano-Makiyama Y."/>
            <person name="Hidaka K."/>
        </authorList>
    </citation>
    <scope>NUCLEOTIDE SEQUENCE [LARGE SCALE GENOMIC DNA]</scope>
    <source>
        <strain evidence="10 11">NBRC 112829</strain>
    </source>
</reference>
<dbReference type="InterPro" id="IPR001867">
    <property type="entry name" value="OmpR/PhoB-type_DNA-bd"/>
</dbReference>
<evidence type="ECO:0000256" key="1">
    <source>
        <dbReference type="ARBA" id="ARBA00022553"/>
    </source>
</evidence>
<dbReference type="RefSeq" id="WP_012188276.1">
    <property type="nucleotide sequence ID" value="NZ_BAABRU010000004.1"/>
</dbReference>
<organism evidence="10 11">
    <name type="scientific">Herpetosiphon gulosus</name>
    <dbReference type="NCBI Taxonomy" id="1973496"/>
    <lineage>
        <taxon>Bacteria</taxon>
        <taxon>Bacillati</taxon>
        <taxon>Chloroflexota</taxon>
        <taxon>Chloroflexia</taxon>
        <taxon>Herpetosiphonales</taxon>
        <taxon>Herpetosiphonaceae</taxon>
        <taxon>Herpetosiphon</taxon>
    </lineage>
</organism>
<protein>
    <submittedName>
        <fullName evidence="10">DNA-binding response regulator MtrA</fullName>
    </submittedName>
</protein>
<evidence type="ECO:0000256" key="5">
    <source>
        <dbReference type="ARBA" id="ARBA00023163"/>
    </source>
</evidence>
<evidence type="ECO:0000313" key="10">
    <source>
        <dbReference type="EMBL" id="GAA5527563.1"/>
    </source>
</evidence>
<feature type="modified residue" description="4-aspartylphosphate" evidence="6">
    <location>
        <position position="55"/>
    </location>
</feature>
<dbReference type="Gene3D" id="3.40.50.2300">
    <property type="match status" value="1"/>
</dbReference>
<dbReference type="InterPro" id="IPR001789">
    <property type="entry name" value="Sig_transdc_resp-reg_receiver"/>
</dbReference>
<dbReference type="Proteomes" id="UP001428290">
    <property type="component" value="Unassembled WGS sequence"/>
</dbReference>
<keyword evidence="2" id="KW-0902">Two-component regulatory system</keyword>
<dbReference type="PROSITE" id="PS51755">
    <property type="entry name" value="OMPR_PHOB"/>
    <property type="match status" value="1"/>
</dbReference>
<accession>A0ABP9WY92</accession>
<evidence type="ECO:0000259" key="8">
    <source>
        <dbReference type="PROSITE" id="PS50110"/>
    </source>
</evidence>
<feature type="DNA-binding region" description="OmpR/PhoB-type" evidence="7">
    <location>
        <begin position="129"/>
        <end position="230"/>
    </location>
</feature>
<dbReference type="Gene3D" id="1.10.10.10">
    <property type="entry name" value="Winged helix-like DNA-binding domain superfamily/Winged helix DNA-binding domain"/>
    <property type="match status" value="1"/>
</dbReference>
<evidence type="ECO:0000259" key="9">
    <source>
        <dbReference type="PROSITE" id="PS51755"/>
    </source>
</evidence>
<dbReference type="SUPFAM" id="SSF46894">
    <property type="entry name" value="C-terminal effector domain of the bipartite response regulators"/>
    <property type="match status" value="1"/>
</dbReference>
<dbReference type="EMBL" id="BAABRU010000004">
    <property type="protein sequence ID" value="GAA5527563.1"/>
    <property type="molecule type" value="Genomic_DNA"/>
</dbReference>
<name>A0ABP9WY92_9CHLR</name>
<dbReference type="SMART" id="SM00448">
    <property type="entry name" value="REC"/>
    <property type="match status" value="1"/>
</dbReference>
<dbReference type="CDD" id="cd00383">
    <property type="entry name" value="trans_reg_C"/>
    <property type="match status" value="1"/>
</dbReference>
<dbReference type="SUPFAM" id="SSF52172">
    <property type="entry name" value="CheY-like"/>
    <property type="match status" value="1"/>
</dbReference>
<dbReference type="SMART" id="SM00862">
    <property type="entry name" value="Trans_reg_C"/>
    <property type="match status" value="1"/>
</dbReference>